<feature type="compositionally biased region" description="Polar residues" evidence="1">
    <location>
        <begin position="1"/>
        <end position="18"/>
    </location>
</feature>
<comment type="caution">
    <text evidence="3">The sequence shown here is derived from an EMBL/GenBank/DDBJ whole genome shotgun (WGS) entry which is preliminary data.</text>
</comment>
<evidence type="ECO:0000313" key="4">
    <source>
        <dbReference type="Proteomes" id="UP000807504"/>
    </source>
</evidence>
<evidence type="ECO:0000313" key="3">
    <source>
        <dbReference type="EMBL" id="KAF8764782.1"/>
    </source>
</evidence>
<accession>A0A8T0E257</accession>
<dbReference type="InterPro" id="IPR025451">
    <property type="entry name" value="DUF4211"/>
</dbReference>
<proteinExistence type="predicted"/>
<feature type="compositionally biased region" description="Acidic residues" evidence="1">
    <location>
        <begin position="979"/>
        <end position="988"/>
    </location>
</feature>
<keyword evidence="4" id="KW-1185">Reference proteome</keyword>
<name>A0A8T0E257_ARGBR</name>
<dbReference type="EMBL" id="JABXBU010002231">
    <property type="protein sequence ID" value="KAF8764782.1"/>
    <property type="molecule type" value="Genomic_DNA"/>
</dbReference>
<feature type="region of interest" description="Disordered" evidence="1">
    <location>
        <begin position="1"/>
        <end position="41"/>
    </location>
</feature>
<feature type="compositionally biased region" description="Basic and acidic residues" evidence="1">
    <location>
        <begin position="754"/>
        <end position="763"/>
    </location>
</feature>
<feature type="region of interest" description="Disordered" evidence="1">
    <location>
        <begin position="935"/>
        <end position="1065"/>
    </location>
</feature>
<gene>
    <name evidence="3" type="ORF">HNY73_022828</name>
</gene>
<reference evidence="3" key="1">
    <citation type="journal article" date="2020" name="bioRxiv">
        <title>Chromosome-level reference genome of the European wasp spider Argiope bruennichi: a resource for studies on range expansion and evolutionary adaptation.</title>
        <authorList>
            <person name="Sheffer M.M."/>
            <person name="Hoppe A."/>
            <person name="Krehenwinkel H."/>
            <person name="Uhl G."/>
            <person name="Kuss A.W."/>
            <person name="Jensen L."/>
            <person name="Jensen C."/>
            <person name="Gillespie R.G."/>
            <person name="Hoff K.J."/>
            <person name="Prost S."/>
        </authorList>
    </citation>
    <scope>NUCLEOTIDE SEQUENCE</scope>
</reference>
<feature type="compositionally biased region" description="Basic residues" evidence="1">
    <location>
        <begin position="1011"/>
        <end position="1047"/>
    </location>
</feature>
<feature type="compositionally biased region" description="Basic residues" evidence="1">
    <location>
        <begin position="580"/>
        <end position="591"/>
    </location>
</feature>
<sequence>MNSSPWSPYTPSYLSGDSPQLPHPVSHEERLNNFGGNSSVQLTPYQAVPTRTNNNIKKNKLGPTPSFEPLISPKDTADYIFNSCKENKAGLCGLAQMQSSLSRNEGNSFPSSENNGYTGQVPSISYHSSNMDQPPHGLFGVLPHEAVMPRKNRFERNGENFITPITKATAASYNNGPYADHDTTYNSAPLSVQSAYSGDTASLSPVVNSVSSSNFSSPSEYYNSPKTNFGAYNSLQSPMPQSPSMAQHSYPSSPFTNMDAVNHISVPPCSPMNGGNYVNNMNGVPARNSQTNHHSPSTSAANNVLCYTTPQVQNMTHHGPSQSGLSKVSDYNAEYIYAHEQNSSSSYSSVYPTMHSGQMPNGNNSRLSPRAHSLMNSVAHEGRIHYGLNGAVPSSTISSPNYMPSKVNHENLYGSCSSNISGGQVMHPPKYLPCSSSMNSHRNLHSAPSSMMSNHMSNDKQYVFPSSDLVDDKGALDLFNSHVDSGAHEPELTSSISNFLENDLHMLESETVTGRQLRPRMNEYNSNKSATLRNTDNSIVQTPSALNEHVNGGLLTAGTKYPYSSSLDQSRPENYMNNLPKKRGRRGRKRKADVNGRNTWRRGPLPKKDHTIFNNGASLPAKNIHEVSGTSYYKNSSRNLDERALTPKSDDYSRPKVSVKQSIGENAIGFASDVFHDNGKKNEPYNTQEHIRGPYNTHEVLKEMMDLIQKSVITRRRTRNTDRRESPFQACFKDFVSQRKVSPDDQWPPPRLLPKQEKTLEQHKSKKSRGADTNSHKIKLTLVRQTREWYCINDIIPSQSDDDGSKERNVISLSDDTLSGQSFNNDVNSGEEKSNHSILINSSSKVTEKPSANRKVKSNDLEESHLNYSNNYQTLPAGKVKAEKSSESYNSDEQVNMPKKSGRKAKLTPETNTNTSIKTTDAYDAISKTIKKEKIDEAASTSERWRTLRSRKRENSLPKEPESGSTVKDEPPDYGSDLENFDIDDTDSDPAWTPSTKAVDPAKSFTGQLPSRKRHSKNRGRKSACKNNATKRKRGRSPNSNTKKKCAGKTEALPDVKKTPNSAKMKKDENDRFLVAKADINLPTPYIWKVDKKSSMLQRFEISEQNGVLLYHSSFTFAARNEISINNYVTAEVRIKSPDTVQYLGPNLSEVAALSLSKIKASVALPKESPKKKEEKENFDHLKDDFTVYIQSLLSQDVDSSFFDEIKKFNDEYFLVPISNLEAVSESKKNKLTIDSWNEKLKKCLNTYPCMSIVNSFKEKANCQFSFIHYKNRLHIQIKTLFNKCRSKANEVKGSNNLMSHEDVLKSCLEDIAWIEKMFGEQTQIWHEVEEKS</sequence>
<evidence type="ECO:0000256" key="1">
    <source>
        <dbReference type="SAM" id="MobiDB-lite"/>
    </source>
</evidence>
<feature type="compositionally biased region" description="Polar residues" evidence="1">
    <location>
        <begin position="836"/>
        <end position="845"/>
    </location>
</feature>
<feature type="region of interest" description="Disordered" evidence="1">
    <location>
        <begin position="563"/>
        <end position="612"/>
    </location>
</feature>
<feature type="domain" description="DUF4211" evidence="2">
    <location>
        <begin position="1176"/>
        <end position="1264"/>
    </location>
</feature>
<feature type="region of interest" description="Disordered" evidence="1">
    <location>
        <begin position="796"/>
        <end position="915"/>
    </location>
</feature>
<dbReference type="Pfam" id="PF13926">
    <property type="entry name" value="DUF4211"/>
    <property type="match status" value="1"/>
</dbReference>
<reference evidence="3" key="2">
    <citation type="submission" date="2020-06" db="EMBL/GenBank/DDBJ databases">
        <authorList>
            <person name="Sheffer M."/>
        </authorList>
    </citation>
    <scope>NUCLEOTIDE SEQUENCE</scope>
</reference>
<feature type="region of interest" description="Disordered" evidence="1">
    <location>
        <begin position="737"/>
        <end position="778"/>
    </location>
</feature>
<evidence type="ECO:0000259" key="2">
    <source>
        <dbReference type="Pfam" id="PF13926"/>
    </source>
</evidence>
<dbReference type="Proteomes" id="UP000807504">
    <property type="component" value="Unassembled WGS sequence"/>
</dbReference>
<feature type="compositionally biased region" description="Polar residues" evidence="1">
    <location>
        <begin position="811"/>
        <end position="828"/>
    </location>
</feature>
<organism evidence="3 4">
    <name type="scientific">Argiope bruennichi</name>
    <name type="common">Wasp spider</name>
    <name type="synonym">Aranea bruennichi</name>
    <dbReference type="NCBI Taxonomy" id="94029"/>
    <lineage>
        <taxon>Eukaryota</taxon>
        <taxon>Metazoa</taxon>
        <taxon>Ecdysozoa</taxon>
        <taxon>Arthropoda</taxon>
        <taxon>Chelicerata</taxon>
        <taxon>Arachnida</taxon>
        <taxon>Araneae</taxon>
        <taxon>Araneomorphae</taxon>
        <taxon>Entelegynae</taxon>
        <taxon>Araneoidea</taxon>
        <taxon>Araneidae</taxon>
        <taxon>Argiope</taxon>
    </lineage>
</organism>
<protein>
    <recommendedName>
        <fullName evidence="2">DUF4211 domain-containing protein</fullName>
    </recommendedName>
</protein>
<feature type="compositionally biased region" description="Basic and acidic residues" evidence="1">
    <location>
        <begin position="953"/>
        <end position="971"/>
    </location>
</feature>